<comment type="similarity">
    <text evidence="2">Belongs to the ROK (NagC/XylR) family.</text>
</comment>
<organism evidence="4 5">
    <name type="scientific">Carnobacterium antarcticum</name>
    <dbReference type="NCBI Taxonomy" id="2126436"/>
    <lineage>
        <taxon>Bacteria</taxon>
        <taxon>Bacillati</taxon>
        <taxon>Bacillota</taxon>
        <taxon>Bacilli</taxon>
        <taxon>Lactobacillales</taxon>
        <taxon>Carnobacteriaceae</taxon>
        <taxon>Carnobacterium</taxon>
    </lineage>
</organism>
<sequence length="378" mass="42299">MTTFPMSAIKKNNYSKIFHLIYQMEQLNEKLSKQEIALQTNLSLPTVTQNLKKLLDKTLIIEDGKFSSKGGRKAVAYSLNRFAKIALGIEIFRDSITIVAIDLLGTAFAKEKRTIAYQNDPDYYQRIATITSEFIKKEELNEKNILGMGFGIQGLVSAEGTDIIYGTILQNTGLSIDVISHYFEFPCRFVHDAESVALAEQWKDSSLKDALILSIGEHLGGALIIDGQLYNGANRRSGTIEHTVIDPKGPMCYCGKKGCVEVFCSLHTLTVMSNQQLDSFMSLLRSGDIQAIKQWSTYLNSLAIALNNFHMFLDNKIILGGEILHYFTEEDLVDLRHLVQEKNAFPESENLIFIGKLKNEAVATGAALTFVRPFLDTF</sequence>
<dbReference type="RefSeq" id="WP_058919139.1">
    <property type="nucleotide sequence ID" value="NZ_JBHSQC010000015.1"/>
</dbReference>
<comment type="caution">
    <text evidence="4">The sequence shown here is derived from an EMBL/GenBank/DDBJ whole genome shotgun (WGS) entry which is preliminary data.</text>
</comment>
<dbReference type="PANTHER" id="PTHR18964">
    <property type="entry name" value="ROK (REPRESSOR, ORF, KINASE) FAMILY"/>
    <property type="match status" value="1"/>
</dbReference>
<dbReference type="Gene3D" id="3.30.420.40">
    <property type="match status" value="2"/>
</dbReference>
<keyword evidence="3" id="KW-0119">Carbohydrate metabolism</keyword>
<dbReference type="InterPro" id="IPR036390">
    <property type="entry name" value="WH_DNA-bd_sf"/>
</dbReference>
<evidence type="ECO:0000256" key="3">
    <source>
        <dbReference type="ARBA" id="ARBA00022629"/>
    </source>
</evidence>
<dbReference type="SUPFAM" id="SSF46785">
    <property type="entry name" value="Winged helix' DNA-binding domain"/>
    <property type="match status" value="1"/>
</dbReference>
<dbReference type="Proteomes" id="UP001597285">
    <property type="component" value="Unassembled WGS sequence"/>
</dbReference>
<gene>
    <name evidence="4" type="ORF">ACFSBK_02510</name>
</gene>
<keyword evidence="5" id="KW-1185">Reference proteome</keyword>
<dbReference type="EMBL" id="JBHUFF010000008">
    <property type="protein sequence ID" value="MFD1798731.1"/>
    <property type="molecule type" value="Genomic_DNA"/>
</dbReference>
<keyword evidence="3" id="KW-0859">Xylose metabolism</keyword>
<evidence type="ECO:0000313" key="5">
    <source>
        <dbReference type="Proteomes" id="UP001597285"/>
    </source>
</evidence>
<dbReference type="PANTHER" id="PTHR18964:SF149">
    <property type="entry name" value="BIFUNCTIONAL UDP-N-ACETYLGLUCOSAMINE 2-EPIMERASE_N-ACETYLMANNOSAMINE KINASE"/>
    <property type="match status" value="1"/>
</dbReference>
<dbReference type="Gene3D" id="1.10.10.10">
    <property type="entry name" value="Winged helix-like DNA-binding domain superfamily/Winged helix DNA-binding domain"/>
    <property type="match status" value="1"/>
</dbReference>
<evidence type="ECO:0000256" key="2">
    <source>
        <dbReference type="ARBA" id="ARBA00006479"/>
    </source>
</evidence>
<proteinExistence type="inferred from homology"/>
<accession>A0ABW4NLU0</accession>
<reference evidence="5" key="1">
    <citation type="journal article" date="2019" name="Int. J. Syst. Evol. Microbiol.">
        <title>The Global Catalogue of Microorganisms (GCM) 10K type strain sequencing project: providing services to taxonomists for standard genome sequencing and annotation.</title>
        <authorList>
            <consortium name="The Broad Institute Genomics Platform"/>
            <consortium name="The Broad Institute Genome Sequencing Center for Infectious Disease"/>
            <person name="Wu L."/>
            <person name="Ma J."/>
        </authorList>
    </citation>
    <scope>NUCLEOTIDE SEQUENCE [LARGE SCALE GENOMIC DNA]</scope>
    <source>
        <strain evidence="5">KCTC 42143</strain>
    </source>
</reference>
<comment type="function">
    <text evidence="1">Transcriptional repressor of xylose-utilizing enzymes.</text>
</comment>
<dbReference type="Pfam" id="PF00480">
    <property type="entry name" value="ROK"/>
    <property type="match status" value="1"/>
</dbReference>
<name>A0ABW4NLU0_9LACT</name>
<dbReference type="InterPro" id="IPR036388">
    <property type="entry name" value="WH-like_DNA-bd_sf"/>
</dbReference>
<dbReference type="InterPro" id="IPR000600">
    <property type="entry name" value="ROK"/>
</dbReference>
<evidence type="ECO:0000256" key="1">
    <source>
        <dbReference type="ARBA" id="ARBA00002486"/>
    </source>
</evidence>
<dbReference type="InterPro" id="IPR043129">
    <property type="entry name" value="ATPase_NBD"/>
</dbReference>
<evidence type="ECO:0000313" key="4">
    <source>
        <dbReference type="EMBL" id="MFD1798731.1"/>
    </source>
</evidence>
<dbReference type="SUPFAM" id="SSF53067">
    <property type="entry name" value="Actin-like ATPase domain"/>
    <property type="match status" value="2"/>
</dbReference>
<protein>
    <submittedName>
        <fullName evidence="4">ROK family transcriptional regulator</fullName>
    </submittedName>
</protein>